<sequence length="94" mass="10178">MENEERARHHAGLAEEHVAEDDAAAHASLAAYYAALETNALLRQVLERPMPSIVAPARPGRADPPSPPEHPGPDRPLPLRPPQPPPIYMSGRPS</sequence>
<proteinExistence type="predicted"/>
<reference evidence="3" key="1">
    <citation type="journal article" date="2019" name="Int. J. Syst. Evol. Microbiol.">
        <title>The Global Catalogue of Microorganisms (GCM) 10K type strain sequencing project: providing services to taxonomists for standard genome sequencing and annotation.</title>
        <authorList>
            <consortium name="The Broad Institute Genomics Platform"/>
            <consortium name="The Broad Institute Genome Sequencing Center for Infectious Disease"/>
            <person name="Wu L."/>
            <person name="Ma J."/>
        </authorList>
    </citation>
    <scope>NUCLEOTIDE SEQUENCE [LARGE SCALE GENOMIC DNA]</scope>
    <source>
        <strain evidence="3">CGMCC 4.7397</strain>
    </source>
</reference>
<dbReference type="RefSeq" id="WP_379564847.1">
    <property type="nucleotide sequence ID" value="NZ_JBHSQK010000010.1"/>
</dbReference>
<protein>
    <submittedName>
        <fullName evidence="2">Uncharacterized protein</fullName>
    </submittedName>
</protein>
<dbReference type="EMBL" id="JBHSQK010000010">
    <property type="protein sequence ID" value="MFC5947785.1"/>
    <property type="molecule type" value="Genomic_DNA"/>
</dbReference>
<accession>A0ABW1I301</accession>
<evidence type="ECO:0000313" key="3">
    <source>
        <dbReference type="Proteomes" id="UP001596119"/>
    </source>
</evidence>
<keyword evidence="3" id="KW-1185">Reference proteome</keyword>
<evidence type="ECO:0000256" key="1">
    <source>
        <dbReference type="SAM" id="MobiDB-lite"/>
    </source>
</evidence>
<evidence type="ECO:0000313" key="2">
    <source>
        <dbReference type="EMBL" id="MFC5947785.1"/>
    </source>
</evidence>
<name>A0ABW1I301_9PSEU</name>
<feature type="compositionally biased region" description="Pro residues" evidence="1">
    <location>
        <begin position="62"/>
        <end position="87"/>
    </location>
</feature>
<organism evidence="2 3">
    <name type="scientific">Pseudonocardia lutea</name>
    <dbReference type="NCBI Taxonomy" id="2172015"/>
    <lineage>
        <taxon>Bacteria</taxon>
        <taxon>Bacillati</taxon>
        <taxon>Actinomycetota</taxon>
        <taxon>Actinomycetes</taxon>
        <taxon>Pseudonocardiales</taxon>
        <taxon>Pseudonocardiaceae</taxon>
        <taxon>Pseudonocardia</taxon>
    </lineage>
</organism>
<comment type="caution">
    <text evidence="2">The sequence shown here is derived from an EMBL/GenBank/DDBJ whole genome shotgun (WGS) entry which is preliminary data.</text>
</comment>
<dbReference type="Proteomes" id="UP001596119">
    <property type="component" value="Unassembled WGS sequence"/>
</dbReference>
<feature type="region of interest" description="Disordered" evidence="1">
    <location>
        <begin position="52"/>
        <end position="94"/>
    </location>
</feature>
<gene>
    <name evidence="2" type="ORF">ACFQH9_05805</name>
</gene>